<feature type="non-terminal residue" evidence="1">
    <location>
        <position position="97"/>
    </location>
</feature>
<protein>
    <submittedName>
        <fullName evidence="1">Uncharacterized protein</fullName>
    </submittedName>
</protein>
<accession>A0A6S7L5G1</accession>
<reference evidence="1" key="1">
    <citation type="submission" date="2020-04" db="EMBL/GenBank/DDBJ databases">
        <authorList>
            <person name="Alioto T."/>
            <person name="Alioto T."/>
            <person name="Gomez Garrido J."/>
        </authorList>
    </citation>
    <scope>NUCLEOTIDE SEQUENCE</scope>
    <source>
        <strain evidence="1">A484AB</strain>
    </source>
</reference>
<organism evidence="1 2">
    <name type="scientific">Paramuricea clavata</name>
    <name type="common">Red gorgonian</name>
    <name type="synonym">Violescent sea-whip</name>
    <dbReference type="NCBI Taxonomy" id="317549"/>
    <lineage>
        <taxon>Eukaryota</taxon>
        <taxon>Metazoa</taxon>
        <taxon>Cnidaria</taxon>
        <taxon>Anthozoa</taxon>
        <taxon>Octocorallia</taxon>
        <taxon>Malacalcyonacea</taxon>
        <taxon>Plexauridae</taxon>
        <taxon>Paramuricea</taxon>
    </lineage>
</organism>
<evidence type="ECO:0000313" key="2">
    <source>
        <dbReference type="Proteomes" id="UP001152795"/>
    </source>
</evidence>
<sequence>MAEKRAEYTNRIAPEPATFRELKKNNTPRYHGDTLRIHTGGKKLKIKQGWSEIKDPIENLIDIPATPQPMNVRCAYCNKDITTELKYVSGGLTWIVS</sequence>
<dbReference type="EMBL" id="CACRXK020020320">
    <property type="protein sequence ID" value="CAB4034673.1"/>
    <property type="molecule type" value="Genomic_DNA"/>
</dbReference>
<proteinExistence type="predicted"/>
<keyword evidence="2" id="KW-1185">Reference proteome</keyword>
<name>A0A6S7L5G1_PARCT</name>
<comment type="caution">
    <text evidence="1">The sequence shown here is derived from an EMBL/GenBank/DDBJ whole genome shotgun (WGS) entry which is preliminary data.</text>
</comment>
<evidence type="ECO:0000313" key="1">
    <source>
        <dbReference type="EMBL" id="CAB4034673.1"/>
    </source>
</evidence>
<dbReference type="Proteomes" id="UP001152795">
    <property type="component" value="Unassembled WGS sequence"/>
</dbReference>
<gene>
    <name evidence="1" type="ORF">PACLA_8A040101</name>
</gene>
<dbReference type="Pfam" id="PF10601">
    <property type="entry name" value="zf-LITAF-like"/>
    <property type="match status" value="1"/>
</dbReference>
<dbReference type="InterPro" id="IPR006629">
    <property type="entry name" value="LITAF"/>
</dbReference>
<dbReference type="AlphaFoldDB" id="A0A6S7L5G1"/>